<keyword evidence="2" id="KW-1185">Reference proteome</keyword>
<comment type="caution">
    <text evidence="1">The sequence shown here is derived from an EMBL/GenBank/DDBJ whole genome shotgun (WGS) entry which is preliminary data.</text>
</comment>
<evidence type="ECO:0000313" key="1">
    <source>
        <dbReference type="EMBL" id="EYC03146.1"/>
    </source>
</evidence>
<dbReference type="EMBL" id="JARK01001431">
    <property type="protein sequence ID" value="EYC03146.1"/>
    <property type="molecule type" value="Genomic_DNA"/>
</dbReference>
<dbReference type="AlphaFoldDB" id="A0A016TKD7"/>
<proteinExistence type="predicted"/>
<sequence length="102" mass="12006">MDTQRQEIRNNRFRDRLPGHSFEHIADSVIADRNEELLEATHLFTIVSVEVYNEYALLSPYNSLCPVTRWQIICCFASQTYLKMREIYCCLTMYIISAANLH</sequence>
<organism evidence="1 2">
    <name type="scientific">Ancylostoma ceylanicum</name>
    <dbReference type="NCBI Taxonomy" id="53326"/>
    <lineage>
        <taxon>Eukaryota</taxon>
        <taxon>Metazoa</taxon>
        <taxon>Ecdysozoa</taxon>
        <taxon>Nematoda</taxon>
        <taxon>Chromadorea</taxon>
        <taxon>Rhabditida</taxon>
        <taxon>Rhabditina</taxon>
        <taxon>Rhabditomorpha</taxon>
        <taxon>Strongyloidea</taxon>
        <taxon>Ancylostomatidae</taxon>
        <taxon>Ancylostomatinae</taxon>
        <taxon>Ancylostoma</taxon>
    </lineage>
</organism>
<name>A0A016TKD7_9BILA</name>
<protein>
    <submittedName>
        <fullName evidence="1">Uncharacterized protein</fullName>
    </submittedName>
</protein>
<dbReference type="Proteomes" id="UP000024635">
    <property type="component" value="Unassembled WGS sequence"/>
</dbReference>
<accession>A0A016TKD7</accession>
<reference evidence="2" key="1">
    <citation type="journal article" date="2015" name="Nat. Genet.">
        <title>The genome and transcriptome of the zoonotic hookworm Ancylostoma ceylanicum identify infection-specific gene families.</title>
        <authorList>
            <person name="Schwarz E.M."/>
            <person name="Hu Y."/>
            <person name="Antoshechkin I."/>
            <person name="Miller M.M."/>
            <person name="Sternberg P.W."/>
            <person name="Aroian R.V."/>
        </authorList>
    </citation>
    <scope>NUCLEOTIDE SEQUENCE</scope>
    <source>
        <strain evidence="2">HY135</strain>
    </source>
</reference>
<gene>
    <name evidence="1" type="primary">Acey_s0095.g2788</name>
    <name evidence="1" type="ORF">Y032_0095g2788</name>
</gene>
<evidence type="ECO:0000313" key="2">
    <source>
        <dbReference type="Proteomes" id="UP000024635"/>
    </source>
</evidence>